<dbReference type="RefSeq" id="XP_009844351.1">
    <property type="nucleotide sequence ID" value="XM_009846049.1"/>
</dbReference>
<accession>W4FF82</accession>
<proteinExistence type="predicted"/>
<protein>
    <submittedName>
        <fullName evidence="1">Uncharacterized protein</fullName>
    </submittedName>
</protein>
<sequence length="88" mass="10071">MSTIASTNPKIQHVMSRYHDVAGMGFICDNVKIIEEDAKSFDIDLEPCPDRFKESPKYVRRKYLKSIHVPDVYTRVLLSTKLPSPSSQ</sequence>
<gene>
    <name evidence="1" type="ORF">H257_17314</name>
</gene>
<dbReference type="AlphaFoldDB" id="W4FF82"/>
<evidence type="ECO:0000313" key="1">
    <source>
        <dbReference type="EMBL" id="ETV66162.1"/>
    </source>
</evidence>
<dbReference type="VEuPathDB" id="FungiDB:H257_17314"/>
<dbReference type="EMBL" id="KI913216">
    <property type="protein sequence ID" value="ETV66162.1"/>
    <property type="molecule type" value="Genomic_DNA"/>
</dbReference>
<organism evidence="1">
    <name type="scientific">Aphanomyces astaci</name>
    <name type="common">Crayfish plague agent</name>
    <dbReference type="NCBI Taxonomy" id="112090"/>
    <lineage>
        <taxon>Eukaryota</taxon>
        <taxon>Sar</taxon>
        <taxon>Stramenopiles</taxon>
        <taxon>Oomycota</taxon>
        <taxon>Saprolegniomycetes</taxon>
        <taxon>Saprolegniales</taxon>
        <taxon>Verrucalvaceae</taxon>
        <taxon>Aphanomyces</taxon>
    </lineage>
</organism>
<dbReference type="GeneID" id="20819310"/>
<name>W4FF82_APHAT</name>
<reference evidence="1" key="1">
    <citation type="submission" date="2013-12" db="EMBL/GenBank/DDBJ databases">
        <title>The Genome Sequence of Aphanomyces astaci APO3.</title>
        <authorList>
            <consortium name="The Broad Institute Genomics Platform"/>
            <person name="Russ C."/>
            <person name="Tyler B."/>
            <person name="van West P."/>
            <person name="Dieguez-Uribeondo J."/>
            <person name="Young S.K."/>
            <person name="Zeng Q."/>
            <person name="Gargeya S."/>
            <person name="Fitzgerald M."/>
            <person name="Abouelleil A."/>
            <person name="Alvarado L."/>
            <person name="Chapman S.B."/>
            <person name="Gainer-Dewar J."/>
            <person name="Goldberg J."/>
            <person name="Griggs A."/>
            <person name="Gujja S."/>
            <person name="Hansen M."/>
            <person name="Howarth C."/>
            <person name="Imamovic A."/>
            <person name="Ireland A."/>
            <person name="Larimer J."/>
            <person name="McCowan C."/>
            <person name="Murphy C."/>
            <person name="Pearson M."/>
            <person name="Poon T.W."/>
            <person name="Priest M."/>
            <person name="Roberts A."/>
            <person name="Saif S."/>
            <person name="Shea T."/>
            <person name="Sykes S."/>
            <person name="Wortman J."/>
            <person name="Nusbaum C."/>
            <person name="Birren B."/>
        </authorList>
    </citation>
    <scope>NUCLEOTIDE SEQUENCE [LARGE SCALE GENOMIC DNA]</scope>
    <source>
        <strain evidence="1">APO3</strain>
    </source>
</reference>